<evidence type="ECO:0000256" key="1">
    <source>
        <dbReference type="ARBA" id="ARBA00000013"/>
    </source>
</evidence>
<dbReference type="InterPro" id="IPR004443">
    <property type="entry name" value="YjeF_N_dom"/>
</dbReference>
<evidence type="ECO:0000256" key="19">
    <source>
        <dbReference type="PIRNR" id="PIRNR017184"/>
    </source>
</evidence>
<dbReference type="EC" id="4.2.1.136" evidence="19"/>
<evidence type="ECO:0000256" key="3">
    <source>
        <dbReference type="ARBA" id="ARBA00006001"/>
    </source>
</evidence>
<dbReference type="InterPro" id="IPR029056">
    <property type="entry name" value="Ribokinase-like"/>
</dbReference>
<comment type="cofactor">
    <cofactor evidence="17">
        <name>Mg(2+)</name>
        <dbReference type="ChEBI" id="CHEBI:18420"/>
    </cofactor>
</comment>
<evidence type="ECO:0000256" key="7">
    <source>
        <dbReference type="ARBA" id="ARBA00022840"/>
    </source>
</evidence>
<reference evidence="22 23" key="1">
    <citation type="journal article" date="2011" name="J. Bacteriol.">
        <title>Complete genome sequence of Metallosphaera cuprina, a metal sulfide-oxidizing archaeon from a hot spring.</title>
        <authorList>
            <person name="Liu L.J."/>
            <person name="You X.Y."/>
            <person name="Zheng H."/>
            <person name="Wang S."/>
            <person name="Jiang C.Y."/>
            <person name="Liu S.J."/>
        </authorList>
    </citation>
    <scope>NUCLEOTIDE SEQUENCE [LARGE SCALE GENOMIC DNA]</scope>
    <source>
        <strain evidence="22 23">Ar-4</strain>
    </source>
</reference>
<dbReference type="PROSITE" id="PS01050">
    <property type="entry name" value="YJEF_C_2"/>
    <property type="match status" value="1"/>
</dbReference>
<evidence type="ECO:0000259" key="20">
    <source>
        <dbReference type="PROSITE" id="PS51383"/>
    </source>
</evidence>
<dbReference type="InterPro" id="IPR000631">
    <property type="entry name" value="CARKD"/>
</dbReference>
<evidence type="ECO:0000256" key="16">
    <source>
        <dbReference type="ARBA" id="ARBA00049209"/>
    </source>
</evidence>
<dbReference type="PIRSF" id="PIRSF017184">
    <property type="entry name" value="Nnr"/>
    <property type="match status" value="1"/>
</dbReference>
<dbReference type="PANTHER" id="PTHR12592">
    <property type="entry name" value="ATP-DEPENDENT (S)-NAD(P)H-HYDRATE DEHYDRATASE FAMILY MEMBER"/>
    <property type="match status" value="1"/>
</dbReference>
<comment type="similarity">
    <text evidence="3 19">In the N-terminal section; belongs to the NnrE/AIBP family.</text>
</comment>
<dbReference type="RefSeq" id="WP_013737847.1">
    <property type="nucleotide sequence ID" value="NC_015435.1"/>
</dbReference>
<comment type="similarity">
    <text evidence="18">Belongs to the NnrE/AIBP family.</text>
</comment>
<dbReference type="HAMAP" id="MF_01966">
    <property type="entry name" value="NADHX_epimerase"/>
    <property type="match status" value="1"/>
</dbReference>
<keyword evidence="22" id="KW-0418">Kinase</keyword>
<dbReference type="GO" id="GO:0110051">
    <property type="term" value="P:metabolite repair"/>
    <property type="evidence" value="ECO:0007669"/>
    <property type="project" value="TreeGrafter"/>
</dbReference>
<comment type="function">
    <text evidence="14 19">Bifunctional enzyme that catalyzes the epimerization of the S- and R-forms of NAD(P)HX and the dehydration of the S-form of NAD(P)HX at the expense of ADP, which is converted to AMP. This allows the repair of both epimers of NAD(P)HX, a damaged form of NAD(P)H that is a result of enzymatic or heat-dependent hydration.</text>
</comment>
<dbReference type="GO" id="GO:0052856">
    <property type="term" value="F:NAD(P)HX epimerase activity"/>
    <property type="evidence" value="ECO:0007669"/>
    <property type="project" value="UniProtKB-UniRule"/>
</dbReference>
<keyword evidence="10 17" id="KW-0520">NAD</keyword>
<comment type="similarity">
    <text evidence="17">Belongs to the NnrD/CARKD family.</text>
</comment>
<protein>
    <recommendedName>
        <fullName evidence="19">Bifunctional NAD(P)H-hydrate repair enzyme</fullName>
    </recommendedName>
    <alternativeName>
        <fullName evidence="19">Nicotinamide nucleotide repair protein</fullName>
    </alternativeName>
    <domain>
        <recommendedName>
            <fullName evidence="19">ADP-dependent (S)-NAD(P)H-hydrate dehydratase</fullName>
            <ecNumber evidence="19">4.2.1.136</ecNumber>
        </recommendedName>
        <alternativeName>
            <fullName evidence="19">ADP-dependent NAD(P)HX dehydratase</fullName>
        </alternativeName>
    </domain>
    <domain>
        <recommendedName>
            <fullName evidence="19">NAD(P)H-hydrate epimerase</fullName>
            <ecNumber evidence="19">5.1.99.6</ecNumber>
        </recommendedName>
    </domain>
</protein>
<comment type="catalytic activity">
    <reaction evidence="16 17 19">
        <text>(6S)-NADPHX + ADP = AMP + phosphate + NADPH + H(+)</text>
        <dbReference type="Rhea" id="RHEA:32235"/>
        <dbReference type="ChEBI" id="CHEBI:15378"/>
        <dbReference type="ChEBI" id="CHEBI:43474"/>
        <dbReference type="ChEBI" id="CHEBI:57783"/>
        <dbReference type="ChEBI" id="CHEBI:64076"/>
        <dbReference type="ChEBI" id="CHEBI:456215"/>
        <dbReference type="ChEBI" id="CHEBI:456216"/>
        <dbReference type="EC" id="4.2.1.136"/>
    </reaction>
</comment>
<dbReference type="eggNOG" id="arCOG00018">
    <property type="taxonomic scope" value="Archaea"/>
</dbReference>
<evidence type="ECO:0000259" key="21">
    <source>
        <dbReference type="PROSITE" id="PS51385"/>
    </source>
</evidence>
<comment type="catalytic activity">
    <reaction evidence="1 18 19">
        <text>(6R)-NADHX = (6S)-NADHX</text>
        <dbReference type="Rhea" id="RHEA:32215"/>
        <dbReference type="ChEBI" id="CHEBI:64074"/>
        <dbReference type="ChEBI" id="CHEBI:64075"/>
        <dbReference type="EC" id="5.1.99.6"/>
    </reaction>
</comment>
<comment type="catalytic activity">
    <reaction evidence="15 17 19">
        <text>(6S)-NADHX + ADP = AMP + phosphate + NADH + H(+)</text>
        <dbReference type="Rhea" id="RHEA:32223"/>
        <dbReference type="ChEBI" id="CHEBI:15378"/>
        <dbReference type="ChEBI" id="CHEBI:43474"/>
        <dbReference type="ChEBI" id="CHEBI:57945"/>
        <dbReference type="ChEBI" id="CHEBI:64074"/>
        <dbReference type="ChEBI" id="CHEBI:456215"/>
        <dbReference type="ChEBI" id="CHEBI:456216"/>
        <dbReference type="EC" id="4.2.1.136"/>
    </reaction>
</comment>
<comment type="cofactor">
    <cofactor evidence="18 19">
        <name>K(+)</name>
        <dbReference type="ChEBI" id="CHEBI:29103"/>
    </cofactor>
    <text evidence="18 19">Binds 1 potassium ion per subunit.</text>
</comment>
<keyword evidence="22" id="KW-0808">Transferase</keyword>
<feature type="binding site" evidence="18">
    <location>
        <position position="152"/>
    </location>
    <ligand>
        <name>(6S)-NADPHX</name>
        <dbReference type="ChEBI" id="CHEBI:64076"/>
    </ligand>
</feature>
<evidence type="ECO:0000256" key="12">
    <source>
        <dbReference type="ARBA" id="ARBA00023239"/>
    </source>
</evidence>
<sequence length="497" mass="53316">MITTQEMRALEINSEALGVSTLQLMENAGRSVADEIEKELGKNLEVVVFVGHGGKGGDGLVAARHLAERENKVTVISLGEMKHKDGMVNVSAVENMDYSITMLGFDDLLGEVKADVLIDAMLGTGVKGRIREPFASAIRVFNKSKGFKVSIDVPSGIDPDLGEELGEYVRPDLVVTFHDVKPGLLKREFRFVIKKIGIPPEASLYVGPGDILVNVRPRPMKSRKGAGGRVLVIGGNETFSGAPALAALASLRTGADLVYVASPERTAEIISSLSPDLISVKLSGKNINEDNLTELDKWIDKVNSVVLGPGLGLADETVRAVPALVNKIVEKGKPLVLDADGLKIMKGSKLNDMVVITPHPGEFKIFFGEDQRERERERINQVVDKARECNCIVLLKGYLDIVSDGRRFKLNKTGNPGMTVGGTGDTLTGIIATFLAQGIDPFTSASLGAFVNGLAGTLAFKEMGAHITASDVVSKIAMVIGDPITSFKQKIYKRVIS</sequence>
<evidence type="ECO:0000256" key="11">
    <source>
        <dbReference type="ARBA" id="ARBA00023235"/>
    </source>
</evidence>
<dbReference type="InterPro" id="IPR030677">
    <property type="entry name" value="Nnr"/>
</dbReference>
<evidence type="ECO:0000256" key="10">
    <source>
        <dbReference type="ARBA" id="ARBA00023027"/>
    </source>
</evidence>
<keyword evidence="5 18" id="KW-0479">Metal-binding</keyword>
<evidence type="ECO:0000256" key="6">
    <source>
        <dbReference type="ARBA" id="ARBA00022741"/>
    </source>
</evidence>
<dbReference type="GO" id="GO:0046872">
    <property type="term" value="F:metal ion binding"/>
    <property type="evidence" value="ECO:0007669"/>
    <property type="project" value="UniProtKB-UniRule"/>
</dbReference>
<organism evidence="22 23">
    <name type="scientific">Metallosphaera cuprina (strain Ar-4)</name>
    <dbReference type="NCBI Taxonomy" id="1006006"/>
    <lineage>
        <taxon>Archaea</taxon>
        <taxon>Thermoproteota</taxon>
        <taxon>Thermoprotei</taxon>
        <taxon>Sulfolobales</taxon>
        <taxon>Sulfolobaceae</taxon>
        <taxon>Metallosphaera</taxon>
    </lineage>
</organism>
<name>F4G3H9_METCR</name>
<dbReference type="OrthoDB" id="15148at2157"/>
<feature type="binding site" evidence="17">
    <location>
        <position position="359"/>
    </location>
    <ligand>
        <name>(6S)-NADPHX</name>
        <dbReference type="ChEBI" id="CHEBI:64076"/>
    </ligand>
</feature>
<feature type="binding site" evidence="17">
    <location>
        <position position="424"/>
    </location>
    <ligand>
        <name>AMP</name>
        <dbReference type="ChEBI" id="CHEBI:456215"/>
    </ligand>
</feature>
<evidence type="ECO:0000256" key="5">
    <source>
        <dbReference type="ARBA" id="ARBA00022723"/>
    </source>
</evidence>
<evidence type="ECO:0000256" key="4">
    <source>
        <dbReference type="ARBA" id="ARBA00009524"/>
    </source>
</evidence>
<dbReference type="GeneID" id="10493435"/>
<dbReference type="NCBIfam" id="TIGR00196">
    <property type="entry name" value="yjeF_cterm"/>
    <property type="match status" value="1"/>
</dbReference>
<dbReference type="GO" id="GO:0052855">
    <property type="term" value="F:ADP-dependent NAD(P)H-hydrate dehydratase activity"/>
    <property type="evidence" value="ECO:0007669"/>
    <property type="project" value="UniProtKB-UniRule"/>
</dbReference>
<feature type="binding site" evidence="17">
    <location>
        <position position="310"/>
    </location>
    <ligand>
        <name>(6S)-NADPHX</name>
        <dbReference type="ChEBI" id="CHEBI:64076"/>
    </ligand>
</feature>
<evidence type="ECO:0000256" key="8">
    <source>
        <dbReference type="ARBA" id="ARBA00022857"/>
    </source>
</evidence>
<dbReference type="KEGG" id="mcn:Mcup_1244"/>
<dbReference type="EC" id="5.1.99.6" evidence="19"/>
<dbReference type="Gene3D" id="3.40.50.10260">
    <property type="entry name" value="YjeF N-terminal domain"/>
    <property type="match status" value="1"/>
</dbReference>
<dbReference type="HOGENOM" id="CLU_024853_4_1_2"/>
<keyword evidence="9 18" id="KW-0630">Potassium</keyword>
<feature type="binding site" evidence="18">
    <location>
        <begin position="123"/>
        <end position="129"/>
    </location>
    <ligand>
        <name>(6S)-NADPHX</name>
        <dbReference type="ChEBI" id="CHEBI:64076"/>
    </ligand>
</feature>
<accession>F4G3H9</accession>
<feature type="binding site" evidence="17">
    <location>
        <position position="425"/>
    </location>
    <ligand>
        <name>(6S)-NADPHX</name>
        <dbReference type="ChEBI" id="CHEBI:64076"/>
    </ligand>
</feature>
<keyword evidence="11 18" id="KW-0413">Isomerase</keyword>
<dbReference type="Gene3D" id="3.40.1190.20">
    <property type="match status" value="1"/>
</dbReference>
<dbReference type="PANTHER" id="PTHR12592:SF0">
    <property type="entry name" value="ATP-DEPENDENT (S)-NAD(P)H-HYDRATE DEHYDRATASE"/>
    <property type="match status" value="1"/>
</dbReference>
<gene>
    <name evidence="18" type="primary">nnrE</name>
    <name evidence="17" type="synonym">nnrD</name>
    <name evidence="22" type="ordered locus">Mcup_1244</name>
</gene>
<feature type="binding site" evidence="17">
    <location>
        <position position="242"/>
    </location>
    <ligand>
        <name>(6S)-NADPHX</name>
        <dbReference type="ChEBI" id="CHEBI:64076"/>
    </ligand>
</feature>
<keyword evidence="7 17" id="KW-0067">ATP-binding</keyword>
<dbReference type="HAMAP" id="MF_01965">
    <property type="entry name" value="NADHX_dehydratase"/>
    <property type="match status" value="1"/>
</dbReference>
<dbReference type="PROSITE" id="PS51385">
    <property type="entry name" value="YJEF_N"/>
    <property type="match status" value="1"/>
</dbReference>
<keyword evidence="6 17" id="KW-0547">Nucleotide-binding</keyword>
<feature type="binding site" evidence="18">
    <location>
        <position position="155"/>
    </location>
    <ligand>
        <name>K(+)</name>
        <dbReference type="ChEBI" id="CHEBI:29103"/>
    </ligand>
</feature>
<dbReference type="Proteomes" id="UP000007812">
    <property type="component" value="Chromosome"/>
</dbReference>
<evidence type="ECO:0000256" key="13">
    <source>
        <dbReference type="ARBA" id="ARBA00023268"/>
    </source>
</evidence>
<dbReference type="Pfam" id="PF01256">
    <property type="entry name" value="Carb_kinase"/>
    <property type="match status" value="1"/>
</dbReference>
<keyword evidence="13" id="KW-0511">Multifunctional enzyme</keyword>
<dbReference type="PROSITE" id="PS51383">
    <property type="entry name" value="YJEF_C_3"/>
    <property type="match status" value="1"/>
</dbReference>
<keyword evidence="8 17" id="KW-0521">NADP</keyword>
<dbReference type="NCBIfam" id="TIGR00197">
    <property type="entry name" value="yjeF_nterm"/>
    <property type="match status" value="1"/>
</dbReference>
<keyword evidence="12 17" id="KW-0456">Lyase</keyword>
<comment type="caution">
    <text evidence="17">Lacks conserved residue(s) required for the propagation of feature annotation.</text>
</comment>
<comment type="similarity">
    <text evidence="4 19">In the C-terminal section; belongs to the NnrD/CARKD family.</text>
</comment>
<keyword evidence="23" id="KW-1185">Reference proteome</keyword>
<comment type="function">
    <text evidence="18">Catalyzes the epimerization of the S- and R-forms of NAD(P)HX, a damaged form of NAD(P)H that is a result of enzymatic or heat-dependent hydration. This is a prerequisite for the S-specific NAD(P)H-hydrate dehydratase to allow the repair of both epimers of NAD(P)HX.</text>
</comment>
<evidence type="ECO:0000256" key="14">
    <source>
        <dbReference type="ARBA" id="ARBA00025153"/>
    </source>
</evidence>
<dbReference type="GO" id="GO:0005524">
    <property type="term" value="F:ATP binding"/>
    <property type="evidence" value="ECO:0007669"/>
    <property type="project" value="UniProtKB-UniRule"/>
</dbReference>
<comment type="catalytic activity">
    <reaction evidence="2 18 19">
        <text>(6R)-NADPHX = (6S)-NADPHX</text>
        <dbReference type="Rhea" id="RHEA:32227"/>
        <dbReference type="ChEBI" id="CHEBI:64076"/>
        <dbReference type="ChEBI" id="CHEBI:64077"/>
        <dbReference type="EC" id="5.1.99.6"/>
    </reaction>
</comment>
<evidence type="ECO:0000256" key="15">
    <source>
        <dbReference type="ARBA" id="ARBA00048238"/>
    </source>
</evidence>
<dbReference type="GO" id="GO:0016301">
    <property type="term" value="F:kinase activity"/>
    <property type="evidence" value="ECO:0007669"/>
    <property type="project" value="UniProtKB-KW"/>
</dbReference>
<dbReference type="EMBL" id="CP002656">
    <property type="protein sequence ID" value="AEB95349.1"/>
    <property type="molecule type" value="Genomic_DNA"/>
</dbReference>
<proteinExistence type="inferred from homology"/>
<comment type="function">
    <text evidence="17">Catalyzes the dehydration of the S-form of NAD(P)HX at the expense of ADP, which is converted to AMP. Together with NAD(P)HX epimerase, which catalyzes the epimerization of the S- and R-forms, the enzyme allows the repair of both epimers of NAD(P)HX, a damaged form of NAD(P)H that is a result of enzymatic or heat-dependent hydration.</text>
</comment>
<dbReference type="AlphaFoldDB" id="F4G3H9"/>
<dbReference type="InterPro" id="IPR036652">
    <property type="entry name" value="YjeF_N_dom_sf"/>
</dbReference>
<evidence type="ECO:0000256" key="2">
    <source>
        <dbReference type="ARBA" id="ARBA00000909"/>
    </source>
</evidence>
<evidence type="ECO:0000256" key="9">
    <source>
        <dbReference type="ARBA" id="ARBA00022958"/>
    </source>
</evidence>
<dbReference type="SUPFAM" id="SSF64153">
    <property type="entry name" value="YjeF N-terminal domain-like"/>
    <property type="match status" value="1"/>
</dbReference>
<evidence type="ECO:0000313" key="22">
    <source>
        <dbReference type="EMBL" id="AEB95349.1"/>
    </source>
</evidence>
<dbReference type="STRING" id="1006006.Mcup_1244"/>
<comment type="subunit">
    <text evidence="17">Homotetramer.</text>
</comment>
<feature type="domain" description="YjeF C-terminal" evidence="20">
    <location>
        <begin position="207"/>
        <end position="483"/>
    </location>
</feature>
<evidence type="ECO:0000256" key="18">
    <source>
        <dbReference type="HAMAP-Rule" id="MF_01966"/>
    </source>
</evidence>
<evidence type="ECO:0000256" key="17">
    <source>
        <dbReference type="HAMAP-Rule" id="MF_01965"/>
    </source>
</evidence>
<dbReference type="CDD" id="cd01171">
    <property type="entry name" value="YXKO-related"/>
    <property type="match status" value="1"/>
</dbReference>
<evidence type="ECO:0000313" key="23">
    <source>
        <dbReference type="Proteomes" id="UP000007812"/>
    </source>
</evidence>
<dbReference type="SUPFAM" id="SSF53613">
    <property type="entry name" value="Ribokinase-like"/>
    <property type="match status" value="1"/>
</dbReference>
<dbReference type="Pfam" id="PF03853">
    <property type="entry name" value="YjeF_N"/>
    <property type="match status" value="1"/>
</dbReference>
<dbReference type="InterPro" id="IPR017953">
    <property type="entry name" value="Carbohydrate_kinase_pred_CS"/>
</dbReference>
<feature type="domain" description="YjeF N-terminal" evidence="21">
    <location>
        <begin position="7"/>
        <end position="204"/>
    </location>
</feature>
<feature type="binding site" evidence="18">
    <location>
        <position position="119"/>
    </location>
    <ligand>
        <name>K(+)</name>
        <dbReference type="ChEBI" id="CHEBI:29103"/>
    </ligand>
</feature>
<dbReference type="GO" id="GO:0046496">
    <property type="term" value="P:nicotinamide nucleotide metabolic process"/>
    <property type="evidence" value="ECO:0007669"/>
    <property type="project" value="UniProtKB-UniRule"/>
</dbReference>
<dbReference type="PATRIC" id="fig|1006006.8.peg.1240"/>